<evidence type="ECO:0000313" key="7">
    <source>
        <dbReference type="EMBL" id="MCV9385698.1"/>
    </source>
</evidence>
<name>A0ABT3CPP8_9BACT</name>
<dbReference type="Pfam" id="PF13517">
    <property type="entry name" value="FG-GAP_3"/>
    <property type="match status" value="1"/>
</dbReference>
<keyword evidence="2 5" id="KW-0479">Metal-binding</keyword>
<dbReference type="Pfam" id="PF00034">
    <property type="entry name" value="Cytochrom_C"/>
    <property type="match status" value="1"/>
</dbReference>
<accession>A0ABT3CPP8</accession>
<evidence type="ECO:0000259" key="6">
    <source>
        <dbReference type="PROSITE" id="PS51007"/>
    </source>
</evidence>
<gene>
    <name evidence="7" type="ORF">N7U62_03445</name>
</gene>
<comment type="caution">
    <text evidence="7">The sequence shown here is derived from an EMBL/GenBank/DDBJ whole genome shotgun (WGS) entry which is preliminary data.</text>
</comment>
<dbReference type="PROSITE" id="PS51007">
    <property type="entry name" value="CYTC"/>
    <property type="match status" value="1"/>
</dbReference>
<dbReference type="PANTHER" id="PTHR46580">
    <property type="entry name" value="SENSOR KINASE-RELATED"/>
    <property type="match status" value="1"/>
</dbReference>
<dbReference type="PANTHER" id="PTHR46580:SF4">
    <property type="entry name" value="ATP_GTP-BINDING PROTEIN"/>
    <property type="match status" value="1"/>
</dbReference>
<keyword evidence="3" id="KW-0732">Signal</keyword>
<evidence type="ECO:0000256" key="3">
    <source>
        <dbReference type="ARBA" id="ARBA00022729"/>
    </source>
</evidence>
<evidence type="ECO:0000313" key="8">
    <source>
        <dbReference type="Proteomes" id="UP001300692"/>
    </source>
</evidence>
<dbReference type="Gene3D" id="2.130.10.130">
    <property type="entry name" value="Integrin alpha, N-terminal"/>
    <property type="match status" value="1"/>
</dbReference>
<keyword evidence="4 5" id="KW-0408">Iron</keyword>
<proteinExistence type="predicted"/>
<dbReference type="RefSeq" id="WP_264136482.1">
    <property type="nucleotide sequence ID" value="NZ_JAOYOD010000001.1"/>
</dbReference>
<dbReference type="InterPro" id="IPR009056">
    <property type="entry name" value="Cyt_c-like_dom"/>
</dbReference>
<evidence type="ECO:0000256" key="4">
    <source>
        <dbReference type="ARBA" id="ARBA00023004"/>
    </source>
</evidence>
<protein>
    <submittedName>
        <fullName evidence="7">FG-GAP-like repeat-containing protein</fullName>
    </submittedName>
</protein>
<keyword evidence="1 5" id="KW-0349">Heme</keyword>
<dbReference type="EMBL" id="JAOYOD010000001">
    <property type="protein sequence ID" value="MCV9385698.1"/>
    <property type="molecule type" value="Genomic_DNA"/>
</dbReference>
<evidence type="ECO:0000256" key="2">
    <source>
        <dbReference type="ARBA" id="ARBA00022723"/>
    </source>
</evidence>
<dbReference type="Gene3D" id="1.10.760.10">
    <property type="entry name" value="Cytochrome c-like domain"/>
    <property type="match status" value="1"/>
</dbReference>
<keyword evidence="8" id="KW-1185">Reference proteome</keyword>
<dbReference type="Proteomes" id="UP001300692">
    <property type="component" value="Unassembled WGS sequence"/>
</dbReference>
<feature type="domain" description="Cytochrome c" evidence="6">
    <location>
        <begin position="25"/>
        <end position="116"/>
    </location>
</feature>
<sequence length="506" mass="57397">MKKLPNLVLSTLLLLIVSLSCSKKSEKRSGKELYTTYCASCHQAVEIQDLPKKTWDQYVLPEMAAKMGIREEGYNPYEGMSYRKMEATIRSGQYPTQAMLSQEEWRILREYIIQLAPDSVINDVPTITETNLEFKSHQVNLDDAGGAYVVRLGYDQSTHAVLAQDLSGRLFEYDFLSTKRTLRFDWETTVIDYTKTSKASYLTEIGVLNPSEEKKGRLIKVEGDTTVLVDSLHRPVHTLVRDLNNDGELEFVISEFGHLTGQLSLLKKDPKGQYVKEALYGLPGVIRVIAKDMNQDGNLDLIFVASQAREGIYVLYQEENLTFSLKQLVSMSPVYGISWFELLDFDGDGDLDIVTVNGDNADYSVVLKPYHGMRIYLNQGENNFDEAYFYPMNGATRVKSGDFDQDGDWDFALMSTFPDYGKTTDQSIIYLENKDTEGMEFVPSVFPVSNEGRWLVMESADVDQDGDEDLIFGSFTYTFSPVPELFTSKWANNSTDLLVLENLLRD</sequence>
<evidence type="ECO:0000256" key="5">
    <source>
        <dbReference type="PROSITE-ProRule" id="PRU00433"/>
    </source>
</evidence>
<dbReference type="InterPro" id="IPR028994">
    <property type="entry name" value="Integrin_alpha_N"/>
</dbReference>
<dbReference type="InterPro" id="IPR013517">
    <property type="entry name" value="FG-GAP"/>
</dbReference>
<dbReference type="InterPro" id="IPR036909">
    <property type="entry name" value="Cyt_c-like_dom_sf"/>
</dbReference>
<evidence type="ECO:0000256" key="1">
    <source>
        <dbReference type="ARBA" id="ARBA00022617"/>
    </source>
</evidence>
<dbReference type="PROSITE" id="PS51257">
    <property type="entry name" value="PROKAR_LIPOPROTEIN"/>
    <property type="match status" value="1"/>
</dbReference>
<reference evidence="7 8" key="1">
    <citation type="submission" date="2022-10" db="EMBL/GenBank/DDBJ databases">
        <title>Comparative genomics and taxonomic characterization of three novel marine species of genus Reichenbachiella exhibiting antioxidant and polysaccharide degradation activities.</title>
        <authorList>
            <person name="Muhammad N."/>
            <person name="Lee Y.-J."/>
            <person name="Ko J."/>
            <person name="Kim S.-G."/>
        </authorList>
    </citation>
    <scope>NUCLEOTIDE SEQUENCE [LARGE SCALE GENOMIC DNA]</scope>
    <source>
        <strain evidence="7 8">ABR2-5</strain>
    </source>
</reference>
<organism evidence="7 8">
    <name type="scientific">Reichenbachiella ulvae</name>
    <dbReference type="NCBI Taxonomy" id="2980104"/>
    <lineage>
        <taxon>Bacteria</taxon>
        <taxon>Pseudomonadati</taxon>
        <taxon>Bacteroidota</taxon>
        <taxon>Cytophagia</taxon>
        <taxon>Cytophagales</taxon>
        <taxon>Reichenbachiellaceae</taxon>
        <taxon>Reichenbachiella</taxon>
    </lineage>
</organism>
<dbReference type="SUPFAM" id="SSF46626">
    <property type="entry name" value="Cytochrome c"/>
    <property type="match status" value="1"/>
</dbReference>
<dbReference type="SUPFAM" id="SSF69318">
    <property type="entry name" value="Integrin alpha N-terminal domain"/>
    <property type="match status" value="1"/>
</dbReference>